<keyword evidence="1" id="KW-0812">Transmembrane</keyword>
<organism evidence="3 4">
    <name type="scientific">Mycobacterium attenuatum</name>
    <dbReference type="NCBI Taxonomy" id="2341086"/>
    <lineage>
        <taxon>Bacteria</taxon>
        <taxon>Bacillati</taxon>
        <taxon>Actinomycetota</taxon>
        <taxon>Actinomycetes</taxon>
        <taxon>Mycobacteriales</taxon>
        <taxon>Mycobacteriaceae</taxon>
        <taxon>Mycobacterium</taxon>
    </lineage>
</organism>
<feature type="transmembrane region" description="Helical" evidence="1">
    <location>
        <begin position="118"/>
        <end position="142"/>
    </location>
</feature>
<dbReference type="InterPro" id="IPR025508">
    <property type="entry name" value="DUF4395"/>
</dbReference>
<evidence type="ECO:0000256" key="1">
    <source>
        <dbReference type="SAM" id="Phobius"/>
    </source>
</evidence>
<dbReference type="Proteomes" id="UP000273307">
    <property type="component" value="Unassembled WGS sequence"/>
</dbReference>
<protein>
    <recommendedName>
        <fullName evidence="2">DUF4395 domain-containing protein</fullName>
    </recommendedName>
</protein>
<name>A0A498QF95_9MYCO</name>
<keyword evidence="1" id="KW-0472">Membrane</keyword>
<keyword evidence="4" id="KW-1185">Reference proteome</keyword>
<feature type="domain" description="DUF4395" evidence="2">
    <location>
        <begin position="12"/>
        <end position="145"/>
    </location>
</feature>
<dbReference type="EMBL" id="UPHP01000144">
    <property type="protein sequence ID" value="VBA44077.1"/>
    <property type="molecule type" value="Genomic_DNA"/>
</dbReference>
<dbReference type="Pfam" id="PF14340">
    <property type="entry name" value="DUF4395"/>
    <property type="match status" value="1"/>
</dbReference>
<dbReference type="RefSeq" id="WP_244604154.1">
    <property type="nucleotide sequence ID" value="NZ_UPHP01000144.1"/>
</dbReference>
<gene>
    <name evidence="3" type="ORF">LAUMK136_05434</name>
</gene>
<feature type="transmembrane region" description="Helical" evidence="1">
    <location>
        <begin position="92"/>
        <end position="112"/>
    </location>
</feature>
<sequence>MSTSNTNQGNGVDVRGTKFGAWVSTAVLVISLIISGFSPPAAAVVLTLQAFVFAIGALNRPRWNPYGLVFAAFVAPRLGPVAEREPLAPVKFANLVGFVMVIPGAVGFAAGIRLLGVIATATLLAAVYLNAAFGFCIGCRLFPLVASPKPASQTAPIRLDE</sequence>
<evidence type="ECO:0000313" key="4">
    <source>
        <dbReference type="Proteomes" id="UP000273307"/>
    </source>
</evidence>
<keyword evidence="1" id="KW-1133">Transmembrane helix</keyword>
<proteinExistence type="predicted"/>
<dbReference type="AlphaFoldDB" id="A0A498QF95"/>
<reference evidence="3 4" key="1">
    <citation type="submission" date="2018-09" db="EMBL/GenBank/DDBJ databases">
        <authorList>
            <person name="Tagini F."/>
        </authorList>
    </citation>
    <scope>NUCLEOTIDE SEQUENCE [LARGE SCALE GENOMIC DNA]</scope>
    <source>
        <strain evidence="3 4">MK136</strain>
    </source>
</reference>
<feature type="transmembrane region" description="Helical" evidence="1">
    <location>
        <begin position="21"/>
        <end position="51"/>
    </location>
</feature>
<accession>A0A498QF95</accession>
<evidence type="ECO:0000259" key="2">
    <source>
        <dbReference type="Pfam" id="PF14340"/>
    </source>
</evidence>
<evidence type="ECO:0000313" key="3">
    <source>
        <dbReference type="EMBL" id="VBA44077.1"/>
    </source>
</evidence>